<dbReference type="AlphaFoldDB" id="A0A1F7V9H3"/>
<dbReference type="Proteomes" id="UP000176593">
    <property type="component" value="Unassembled WGS sequence"/>
</dbReference>
<comment type="caution">
    <text evidence="1">The sequence shown here is derived from an EMBL/GenBank/DDBJ whole genome shotgun (WGS) entry which is preliminary data.</text>
</comment>
<gene>
    <name evidence="1" type="ORF">A3I41_05480</name>
</gene>
<reference evidence="1 2" key="1">
    <citation type="journal article" date="2016" name="Nat. Commun.">
        <title>Thousands of microbial genomes shed light on interconnected biogeochemical processes in an aquifer system.</title>
        <authorList>
            <person name="Anantharaman K."/>
            <person name="Brown C.T."/>
            <person name="Hug L.A."/>
            <person name="Sharon I."/>
            <person name="Castelle C.J."/>
            <person name="Probst A.J."/>
            <person name="Thomas B.C."/>
            <person name="Singh A."/>
            <person name="Wilkins M.J."/>
            <person name="Karaoz U."/>
            <person name="Brodie E.L."/>
            <person name="Williams K.H."/>
            <person name="Hubbard S.S."/>
            <person name="Banfield J.F."/>
        </authorList>
    </citation>
    <scope>NUCLEOTIDE SEQUENCE [LARGE SCALE GENOMIC DNA]</scope>
</reference>
<accession>A0A1F7V9H3</accession>
<dbReference type="EMBL" id="MGEQ01000007">
    <property type="protein sequence ID" value="OGL86748.1"/>
    <property type="molecule type" value="Genomic_DNA"/>
</dbReference>
<evidence type="ECO:0000313" key="2">
    <source>
        <dbReference type="Proteomes" id="UP000176593"/>
    </source>
</evidence>
<protein>
    <submittedName>
        <fullName evidence="1">Uncharacterized protein</fullName>
    </submittedName>
</protein>
<proteinExistence type="predicted"/>
<sequence>MDATIEKLKRINQEIQNRDVFDQYLKNLIAIDLYSFIKGKPVLNSIFNERVGFLQGLSNDKDFKKLQKKLIDLSSQIIEVIPTNEISNSSFVSFGDRNSFYCYYDFDSTLKHDSNPIIKQYSAALNTFDNTVRKNKLEGSDQSRFKKYISLRDEFQKNLTELRRNLCKTGNELHVRQFEDFLGICFVMWRHPEDSSFTEFQNEYRTFTWNVMREVRDSLKNVKEICNVVIIDLIENIKINQEQKTNENFFEDIYKITVKDREIWINNYLLSKPHATGNNFDFFEFIIRQPKQTKIQLDSIQNQEHRKAMTKAIGGRRFVKILNALGFKGEIKKAFFNKVGADSLCFQGQKVSKDDLDKNGVKMTVFIKELEVAHAKNCPE</sequence>
<organism evidence="1 2">
    <name type="scientific">Candidatus Uhrbacteria bacterium RIFCSPLOWO2_02_FULL_48_18</name>
    <dbReference type="NCBI Taxonomy" id="1802408"/>
    <lineage>
        <taxon>Bacteria</taxon>
        <taxon>Candidatus Uhriibacteriota</taxon>
    </lineage>
</organism>
<name>A0A1F7V9H3_9BACT</name>
<evidence type="ECO:0000313" key="1">
    <source>
        <dbReference type="EMBL" id="OGL86748.1"/>
    </source>
</evidence>